<evidence type="ECO:0000313" key="1">
    <source>
        <dbReference type="EMBL" id="KAJ8705876.1"/>
    </source>
</evidence>
<sequence length="565" mass="63640">MLPAVPLACFLSVIRPPGVQYENALLQIAPVDKAKCPFVKDSNDVAFQLFTRHNPTVYQELMVDDDERLFASHMDFSAPTVLYFHAFMEQPDDGSGIMLREAYMQRGHSNVIMVAAPRLEAGPWYFTAAHNTWYIGRFAATFVDYMVSRGLDLNNTHFVGHSLGAQAAGVAGSALTSGRVSRITGLDPALPLFSGLPLEQRLDTSDAHFVDVIHTDAGIFGYKEPIGHADFFPNGGKSPQPGCELEVVIPQQLLLNKCDGTEQTRGFYSYYLTSNTQLHEKQSNLKQIKPLKTGSKRIKPLQTGPNRIKFDLETKELYKRHAEEDRPRKYLDKKAKIHMDVKQFMSINKRVKRNEKINDRNIHTDVVTDDTERNDATLNNGTTIKVSDSDTKVQTVKHTDVGIDDTEPKEDWIPVLNYTTLNKVTEVLNNGTTKTFNESTKKTKRNHGKKQRQVKKRQKRFLQLFSRAENDDNFIFRASNFLVKNRKNVVPIISVVRDINTLVKSGNGELNHVTREQNNYIGIAPPSLTPLTYSLELGNESKLTSFVKRLFGLTPKGDRLTIGSG</sequence>
<dbReference type="Proteomes" id="UP001231649">
    <property type="component" value="Chromosome 31"/>
</dbReference>
<evidence type="ECO:0000313" key="2">
    <source>
        <dbReference type="Proteomes" id="UP001231649"/>
    </source>
</evidence>
<accession>A0ACC2Q3E8</accession>
<gene>
    <name evidence="1" type="ORF">PYW08_012922</name>
</gene>
<protein>
    <submittedName>
        <fullName evidence="1">Uncharacterized protein</fullName>
    </submittedName>
</protein>
<comment type="caution">
    <text evidence="1">The sequence shown here is derived from an EMBL/GenBank/DDBJ whole genome shotgun (WGS) entry which is preliminary data.</text>
</comment>
<organism evidence="1 2">
    <name type="scientific">Mythimna loreyi</name>
    <dbReference type="NCBI Taxonomy" id="667449"/>
    <lineage>
        <taxon>Eukaryota</taxon>
        <taxon>Metazoa</taxon>
        <taxon>Ecdysozoa</taxon>
        <taxon>Arthropoda</taxon>
        <taxon>Hexapoda</taxon>
        <taxon>Insecta</taxon>
        <taxon>Pterygota</taxon>
        <taxon>Neoptera</taxon>
        <taxon>Endopterygota</taxon>
        <taxon>Lepidoptera</taxon>
        <taxon>Glossata</taxon>
        <taxon>Ditrysia</taxon>
        <taxon>Noctuoidea</taxon>
        <taxon>Noctuidae</taxon>
        <taxon>Noctuinae</taxon>
        <taxon>Hadenini</taxon>
        <taxon>Mythimna</taxon>
    </lineage>
</organism>
<name>A0ACC2Q3E8_9NEOP</name>
<reference evidence="1" key="1">
    <citation type="submission" date="2023-03" db="EMBL/GenBank/DDBJ databases">
        <title>Chromosome-level genomes of two armyworms, Mythimna separata and Mythimna loreyi, provide insights into the biosynthesis and reception of sex pheromones.</title>
        <authorList>
            <person name="Zhao H."/>
        </authorList>
    </citation>
    <scope>NUCLEOTIDE SEQUENCE</scope>
    <source>
        <strain evidence="1">BeijingLab</strain>
    </source>
</reference>
<proteinExistence type="predicted"/>
<keyword evidence="2" id="KW-1185">Reference proteome</keyword>
<dbReference type="EMBL" id="CM056807">
    <property type="protein sequence ID" value="KAJ8705876.1"/>
    <property type="molecule type" value="Genomic_DNA"/>
</dbReference>